<dbReference type="Proteomes" id="UP000499080">
    <property type="component" value="Unassembled WGS sequence"/>
</dbReference>
<dbReference type="AlphaFoldDB" id="A0A4Y2QSL0"/>
<evidence type="ECO:0000256" key="1">
    <source>
        <dbReference type="SAM" id="MobiDB-lite"/>
    </source>
</evidence>
<comment type="caution">
    <text evidence="2">The sequence shown here is derived from an EMBL/GenBank/DDBJ whole genome shotgun (WGS) entry which is preliminary data.</text>
</comment>
<feature type="region of interest" description="Disordered" evidence="1">
    <location>
        <begin position="1"/>
        <end position="32"/>
    </location>
</feature>
<organism evidence="2 3">
    <name type="scientific">Araneus ventricosus</name>
    <name type="common">Orbweaver spider</name>
    <name type="synonym">Epeira ventricosa</name>
    <dbReference type="NCBI Taxonomy" id="182803"/>
    <lineage>
        <taxon>Eukaryota</taxon>
        <taxon>Metazoa</taxon>
        <taxon>Ecdysozoa</taxon>
        <taxon>Arthropoda</taxon>
        <taxon>Chelicerata</taxon>
        <taxon>Arachnida</taxon>
        <taxon>Araneae</taxon>
        <taxon>Araneomorphae</taxon>
        <taxon>Entelegynae</taxon>
        <taxon>Araneoidea</taxon>
        <taxon>Araneidae</taxon>
        <taxon>Araneus</taxon>
    </lineage>
</organism>
<name>A0A4Y2QSL0_ARAVE</name>
<reference evidence="2 3" key="1">
    <citation type="journal article" date="2019" name="Sci. Rep.">
        <title>Orb-weaving spider Araneus ventricosus genome elucidates the spidroin gene catalogue.</title>
        <authorList>
            <person name="Kono N."/>
            <person name="Nakamura H."/>
            <person name="Ohtoshi R."/>
            <person name="Moran D.A.P."/>
            <person name="Shinohara A."/>
            <person name="Yoshida Y."/>
            <person name="Fujiwara M."/>
            <person name="Mori M."/>
            <person name="Tomita M."/>
            <person name="Arakawa K."/>
        </authorList>
    </citation>
    <scope>NUCLEOTIDE SEQUENCE [LARGE SCALE GENOMIC DNA]</scope>
</reference>
<evidence type="ECO:0000313" key="3">
    <source>
        <dbReference type="Proteomes" id="UP000499080"/>
    </source>
</evidence>
<feature type="compositionally biased region" description="Polar residues" evidence="1">
    <location>
        <begin position="13"/>
        <end position="28"/>
    </location>
</feature>
<keyword evidence="3" id="KW-1185">Reference proteome</keyword>
<dbReference type="OrthoDB" id="6781533at2759"/>
<gene>
    <name evidence="2" type="ORF">AVEN_169593_1</name>
</gene>
<accession>A0A4Y2QSL0</accession>
<protein>
    <submittedName>
        <fullName evidence="2">Uncharacterized protein</fullName>
    </submittedName>
</protein>
<proteinExistence type="predicted"/>
<dbReference type="EMBL" id="BGPR01014698">
    <property type="protein sequence ID" value="GBN66301.1"/>
    <property type="molecule type" value="Genomic_DNA"/>
</dbReference>
<evidence type="ECO:0000313" key="2">
    <source>
        <dbReference type="EMBL" id="GBN66301.1"/>
    </source>
</evidence>
<sequence>MVSPSRSRKQDSWRSTTYEEAPQSSGGTEESKRQMCSSIYGYIWIRNSTGVTILTNREQKLVNNRGILLKSLGSHGVSLTNLESNFTECLIKLKLNSFHIQRLSLLNITGAYKTTPTAALQVISGIMPLPLKLEAEANFISVMRLKHNIIVDGEEHKAEEYEDKASVRGIKHILSNIICTSSHQSTPSKTPKYHLFASHLHLHPLLTAAFKPAFEKQLFWHKNPPENSSRLALRRSSPHFSPISSSALLHIPCSLLPCLEQARLH</sequence>